<dbReference type="GO" id="GO:0009279">
    <property type="term" value="C:cell outer membrane"/>
    <property type="evidence" value="ECO:0007669"/>
    <property type="project" value="UniProtKB-SubCell"/>
</dbReference>
<comment type="subcellular location">
    <subcellularLocation>
        <location evidence="1">Cell outer membrane</location>
    </subcellularLocation>
</comment>
<dbReference type="InterPro" id="IPR036737">
    <property type="entry name" value="OmpA-like_sf"/>
</dbReference>
<name>A0A6P0UGT9_9FLAO</name>
<dbReference type="EMBL" id="JAABOP010000003">
    <property type="protein sequence ID" value="NER11018.1"/>
    <property type="molecule type" value="Genomic_DNA"/>
</dbReference>
<feature type="compositionally biased region" description="Basic and acidic residues" evidence="5">
    <location>
        <begin position="39"/>
        <end position="49"/>
    </location>
</feature>
<evidence type="ECO:0000259" key="7">
    <source>
        <dbReference type="PROSITE" id="PS51123"/>
    </source>
</evidence>
<feature type="region of interest" description="Disordered" evidence="5">
    <location>
        <begin position="39"/>
        <end position="80"/>
    </location>
</feature>
<dbReference type="InterPro" id="IPR050330">
    <property type="entry name" value="Bact_OuterMem_StrucFunc"/>
</dbReference>
<dbReference type="InterPro" id="IPR006664">
    <property type="entry name" value="OMP_bac"/>
</dbReference>
<accession>A0A6P0UGT9</accession>
<dbReference type="InterPro" id="IPR006665">
    <property type="entry name" value="OmpA-like"/>
</dbReference>
<dbReference type="PANTHER" id="PTHR30329:SF21">
    <property type="entry name" value="LIPOPROTEIN YIAD-RELATED"/>
    <property type="match status" value="1"/>
</dbReference>
<gene>
    <name evidence="8" type="ORF">GWK09_10855</name>
</gene>
<evidence type="ECO:0000256" key="1">
    <source>
        <dbReference type="ARBA" id="ARBA00004442"/>
    </source>
</evidence>
<evidence type="ECO:0000313" key="8">
    <source>
        <dbReference type="EMBL" id="NER11018.1"/>
    </source>
</evidence>
<organism evidence="8 9">
    <name type="scientific">Muriicola jejuensis</name>
    <dbReference type="NCBI Taxonomy" id="504488"/>
    <lineage>
        <taxon>Bacteria</taxon>
        <taxon>Pseudomonadati</taxon>
        <taxon>Bacteroidota</taxon>
        <taxon>Flavobacteriia</taxon>
        <taxon>Flavobacteriales</taxon>
        <taxon>Flavobacteriaceae</taxon>
        <taxon>Muriicola</taxon>
    </lineage>
</organism>
<evidence type="ECO:0000313" key="9">
    <source>
        <dbReference type="Proteomes" id="UP000468443"/>
    </source>
</evidence>
<evidence type="ECO:0000256" key="4">
    <source>
        <dbReference type="PROSITE-ProRule" id="PRU00473"/>
    </source>
</evidence>
<dbReference type="SUPFAM" id="SSF103088">
    <property type="entry name" value="OmpA-like"/>
    <property type="match status" value="1"/>
</dbReference>
<dbReference type="RefSeq" id="WP_163693450.1">
    <property type="nucleotide sequence ID" value="NZ_FXTW01000004.1"/>
</dbReference>
<keyword evidence="3" id="KW-0998">Cell outer membrane</keyword>
<reference evidence="8 9" key="1">
    <citation type="submission" date="2020-01" db="EMBL/GenBank/DDBJ databases">
        <title>Muriicola jejuensis KCTC 22299.</title>
        <authorList>
            <person name="Wang G."/>
        </authorList>
    </citation>
    <scope>NUCLEOTIDE SEQUENCE [LARGE SCALE GENOMIC DNA]</scope>
    <source>
        <strain evidence="8 9">KCTC 22299</strain>
    </source>
</reference>
<dbReference type="CDD" id="cd07185">
    <property type="entry name" value="OmpA_C-like"/>
    <property type="match status" value="1"/>
</dbReference>
<dbReference type="AlphaFoldDB" id="A0A6P0UGT9"/>
<protein>
    <submittedName>
        <fullName evidence="8">OmpA family protein</fullName>
    </submittedName>
</protein>
<dbReference type="Pfam" id="PF00691">
    <property type="entry name" value="OmpA"/>
    <property type="match status" value="1"/>
</dbReference>
<feature type="signal peptide" evidence="6">
    <location>
        <begin position="1"/>
        <end position="22"/>
    </location>
</feature>
<evidence type="ECO:0000256" key="6">
    <source>
        <dbReference type="SAM" id="SignalP"/>
    </source>
</evidence>
<keyword evidence="9" id="KW-1185">Reference proteome</keyword>
<keyword evidence="2 4" id="KW-0472">Membrane</keyword>
<sequence length="433" mass="48340">MKTAIQLLMVIALLAFPFGSDAQLLQKVKKKVTGQVEKKIEKGLEKKSTPAEPSSSDTEPVAEQGSGTETYTASSDPENRTSYKSKFDFVPGEQLILWEDFNQDAIGDFPALWFTNGSGEVVSVDGKEGKWLMLKENSSFFFDSFVALGENYTIQFDLFCSVPFEWGSSPIQFFLRNVIDLDRFRKGDNGSEASSWNINNTFSFKLHPGIVPPPNSYGTNGYGEYRVNGIHANNIDLKTIWLPSSEKHHIKVSIWGQKERLRIYVNENKIVDAPKILPKDMKPNLFEFQISSMYEQDNYFIGNIRMAIGNPDTRNKLLTEGKLVTNSIMFSVNSDKIKPESYGALKEISGIIKESKVNVMIIGHTDSDGDESANMELSKKRAEAVKNALVSDFGVTGDMLSTEGRGESSPLESNSTSIGKAKNRRVEFVRIIN</sequence>
<dbReference type="PANTHER" id="PTHR30329">
    <property type="entry name" value="STATOR ELEMENT OF FLAGELLAR MOTOR COMPLEX"/>
    <property type="match status" value="1"/>
</dbReference>
<keyword evidence="6" id="KW-0732">Signal</keyword>
<evidence type="ECO:0000256" key="5">
    <source>
        <dbReference type="SAM" id="MobiDB-lite"/>
    </source>
</evidence>
<dbReference type="PROSITE" id="PS51123">
    <property type="entry name" value="OMPA_2"/>
    <property type="match status" value="1"/>
</dbReference>
<evidence type="ECO:0000256" key="3">
    <source>
        <dbReference type="ARBA" id="ARBA00023237"/>
    </source>
</evidence>
<feature type="compositionally biased region" description="Polar residues" evidence="5">
    <location>
        <begin position="65"/>
        <end position="76"/>
    </location>
</feature>
<evidence type="ECO:0000256" key="2">
    <source>
        <dbReference type="ARBA" id="ARBA00023136"/>
    </source>
</evidence>
<dbReference type="Gene3D" id="3.30.1330.60">
    <property type="entry name" value="OmpA-like domain"/>
    <property type="match status" value="1"/>
</dbReference>
<dbReference type="PRINTS" id="PR01021">
    <property type="entry name" value="OMPADOMAIN"/>
</dbReference>
<dbReference type="Proteomes" id="UP000468443">
    <property type="component" value="Unassembled WGS sequence"/>
</dbReference>
<feature type="chain" id="PRO_5026835077" evidence="6">
    <location>
        <begin position="23"/>
        <end position="433"/>
    </location>
</feature>
<comment type="caution">
    <text evidence="8">The sequence shown here is derived from an EMBL/GenBank/DDBJ whole genome shotgun (WGS) entry which is preliminary data.</text>
</comment>
<feature type="domain" description="OmpA-like" evidence="7">
    <location>
        <begin position="317"/>
        <end position="433"/>
    </location>
</feature>
<proteinExistence type="predicted"/>